<name>B4H0A1_DROPE</name>
<accession>B4H0A1</accession>
<reference evidence="2 3" key="1">
    <citation type="journal article" date="2007" name="Nature">
        <title>Evolution of genes and genomes on the Drosophila phylogeny.</title>
        <authorList>
            <consortium name="Drosophila 12 Genomes Consortium"/>
            <person name="Clark A.G."/>
            <person name="Eisen M.B."/>
            <person name="Smith D.R."/>
            <person name="Bergman C.M."/>
            <person name="Oliver B."/>
            <person name="Markow T.A."/>
            <person name="Kaufman T.C."/>
            <person name="Kellis M."/>
            <person name="Gelbart W."/>
            <person name="Iyer V.N."/>
            <person name="Pollard D.A."/>
            <person name="Sackton T.B."/>
            <person name="Larracuente A.M."/>
            <person name="Singh N.D."/>
            <person name="Abad J.P."/>
            <person name="Abt D.N."/>
            <person name="Adryan B."/>
            <person name="Aguade M."/>
            <person name="Akashi H."/>
            <person name="Anderson W.W."/>
            <person name="Aquadro C.F."/>
            <person name="Ardell D.H."/>
            <person name="Arguello R."/>
            <person name="Artieri C.G."/>
            <person name="Barbash D.A."/>
            <person name="Barker D."/>
            <person name="Barsanti P."/>
            <person name="Batterham P."/>
            <person name="Batzoglou S."/>
            <person name="Begun D."/>
            <person name="Bhutkar A."/>
            <person name="Blanco E."/>
            <person name="Bosak S.A."/>
            <person name="Bradley R.K."/>
            <person name="Brand A.D."/>
            <person name="Brent M.R."/>
            <person name="Brooks A.N."/>
            <person name="Brown R.H."/>
            <person name="Butlin R.K."/>
            <person name="Caggese C."/>
            <person name="Calvi B.R."/>
            <person name="Bernardo de Carvalho A."/>
            <person name="Caspi A."/>
            <person name="Castrezana S."/>
            <person name="Celniker S.E."/>
            <person name="Chang J.L."/>
            <person name="Chapple C."/>
            <person name="Chatterji S."/>
            <person name="Chinwalla A."/>
            <person name="Civetta A."/>
            <person name="Clifton S.W."/>
            <person name="Comeron J.M."/>
            <person name="Costello J.C."/>
            <person name="Coyne J.A."/>
            <person name="Daub J."/>
            <person name="David R.G."/>
            <person name="Delcher A.L."/>
            <person name="Delehaunty K."/>
            <person name="Do C.B."/>
            <person name="Ebling H."/>
            <person name="Edwards K."/>
            <person name="Eickbush T."/>
            <person name="Evans J.D."/>
            <person name="Filipski A."/>
            <person name="Findeiss S."/>
            <person name="Freyhult E."/>
            <person name="Fulton L."/>
            <person name="Fulton R."/>
            <person name="Garcia A.C."/>
            <person name="Gardiner A."/>
            <person name="Garfield D.A."/>
            <person name="Garvin B.E."/>
            <person name="Gibson G."/>
            <person name="Gilbert D."/>
            <person name="Gnerre S."/>
            <person name="Godfrey J."/>
            <person name="Good R."/>
            <person name="Gotea V."/>
            <person name="Gravely B."/>
            <person name="Greenberg A.J."/>
            <person name="Griffiths-Jones S."/>
            <person name="Gross S."/>
            <person name="Guigo R."/>
            <person name="Gustafson E.A."/>
            <person name="Haerty W."/>
            <person name="Hahn M.W."/>
            <person name="Halligan D.L."/>
            <person name="Halpern A.L."/>
            <person name="Halter G.M."/>
            <person name="Han M.V."/>
            <person name="Heger A."/>
            <person name="Hillier L."/>
            <person name="Hinrichs A.S."/>
            <person name="Holmes I."/>
            <person name="Hoskins R.A."/>
            <person name="Hubisz M.J."/>
            <person name="Hultmark D."/>
            <person name="Huntley M.A."/>
            <person name="Jaffe D.B."/>
            <person name="Jagadeeshan S."/>
            <person name="Jeck W.R."/>
            <person name="Johnson J."/>
            <person name="Jones C.D."/>
            <person name="Jordan W.C."/>
            <person name="Karpen G.H."/>
            <person name="Kataoka E."/>
            <person name="Keightley P.D."/>
            <person name="Kheradpour P."/>
            <person name="Kirkness E.F."/>
            <person name="Koerich L.B."/>
            <person name="Kristiansen K."/>
            <person name="Kudrna D."/>
            <person name="Kulathinal R.J."/>
            <person name="Kumar S."/>
            <person name="Kwok R."/>
            <person name="Lander E."/>
            <person name="Langley C.H."/>
            <person name="Lapoint R."/>
            <person name="Lazzaro B.P."/>
            <person name="Lee S.J."/>
            <person name="Levesque L."/>
            <person name="Li R."/>
            <person name="Lin C.F."/>
            <person name="Lin M.F."/>
            <person name="Lindblad-Toh K."/>
            <person name="Llopart A."/>
            <person name="Long M."/>
            <person name="Low L."/>
            <person name="Lozovsky E."/>
            <person name="Lu J."/>
            <person name="Luo M."/>
            <person name="Machado C.A."/>
            <person name="Makalowski W."/>
            <person name="Marzo M."/>
            <person name="Matsuda M."/>
            <person name="Matzkin L."/>
            <person name="McAllister B."/>
            <person name="McBride C.S."/>
            <person name="McKernan B."/>
            <person name="McKernan K."/>
            <person name="Mendez-Lago M."/>
            <person name="Minx P."/>
            <person name="Mollenhauer M.U."/>
            <person name="Montooth K."/>
            <person name="Mount S.M."/>
            <person name="Mu X."/>
            <person name="Myers E."/>
            <person name="Negre B."/>
            <person name="Newfeld S."/>
            <person name="Nielsen R."/>
            <person name="Noor M.A."/>
            <person name="O'Grady P."/>
            <person name="Pachter L."/>
            <person name="Papaceit M."/>
            <person name="Parisi M.J."/>
            <person name="Parisi M."/>
            <person name="Parts L."/>
            <person name="Pedersen J.S."/>
            <person name="Pesole G."/>
            <person name="Phillippy A.M."/>
            <person name="Ponting C.P."/>
            <person name="Pop M."/>
            <person name="Porcelli D."/>
            <person name="Powell J.R."/>
            <person name="Prohaska S."/>
            <person name="Pruitt K."/>
            <person name="Puig M."/>
            <person name="Quesneville H."/>
            <person name="Ram K.R."/>
            <person name="Rand D."/>
            <person name="Rasmussen M.D."/>
            <person name="Reed L.K."/>
            <person name="Reenan R."/>
            <person name="Reily A."/>
            <person name="Remington K.A."/>
            <person name="Rieger T.T."/>
            <person name="Ritchie M.G."/>
            <person name="Robin C."/>
            <person name="Rogers Y.H."/>
            <person name="Rohde C."/>
            <person name="Rozas J."/>
            <person name="Rubenfield M.J."/>
            <person name="Ruiz A."/>
            <person name="Russo S."/>
            <person name="Salzberg S.L."/>
            <person name="Sanchez-Gracia A."/>
            <person name="Saranga D.J."/>
            <person name="Sato H."/>
            <person name="Schaeffer S.W."/>
            <person name="Schatz M.C."/>
            <person name="Schlenke T."/>
            <person name="Schwartz R."/>
            <person name="Segarra C."/>
            <person name="Singh R.S."/>
            <person name="Sirot L."/>
            <person name="Sirota M."/>
            <person name="Sisneros N.B."/>
            <person name="Smith C.D."/>
            <person name="Smith T.F."/>
            <person name="Spieth J."/>
            <person name="Stage D.E."/>
            <person name="Stark A."/>
            <person name="Stephan W."/>
            <person name="Strausberg R.L."/>
            <person name="Strempel S."/>
            <person name="Sturgill D."/>
            <person name="Sutton G."/>
            <person name="Sutton G.G."/>
            <person name="Tao W."/>
            <person name="Teichmann S."/>
            <person name="Tobari Y.N."/>
            <person name="Tomimura Y."/>
            <person name="Tsolas J.M."/>
            <person name="Valente V.L."/>
            <person name="Venter E."/>
            <person name="Venter J.C."/>
            <person name="Vicario S."/>
            <person name="Vieira F.G."/>
            <person name="Vilella A.J."/>
            <person name="Villasante A."/>
            <person name="Walenz B."/>
            <person name="Wang J."/>
            <person name="Wasserman M."/>
            <person name="Watts T."/>
            <person name="Wilson D."/>
            <person name="Wilson R.K."/>
            <person name="Wing R.A."/>
            <person name="Wolfner M.F."/>
            <person name="Wong A."/>
            <person name="Wong G.K."/>
            <person name="Wu C.I."/>
            <person name="Wu G."/>
            <person name="Yamamoto D."/>
            <person name="Yang H.P."/>
            <person name="Yang S.P."/>
            <person name="Yorke J.A."/>
            <person name="Yoshida K."/>
            <person name="Zdobnov E."/>
            <person name="Zhang P."/>
            <person name="Zhang Y."/>
            <person name="Zimin A.V."/>
            <person name="Baldwin J."/>
            <person name="Abdouelleil A."/>
            <person name="Abdulkadir J."/>
            <person name="Abebe A."/>
            <person name="Abera B."/>
            <person name="Abreu J."/>
            <person name="Acer S.C."/>
            <person name="Aftuck L."/>
            <person name="Alexander A."/>
            <person name="An P."/>
            <person name="Anderson E."/>
            <person name="Anderson S."/>
            <person name="Arachi H."/>
            <person name="Azer M."/>
            <person name="Bachantsang P."/>
            <person name="Barry A."/>
            <person name="Bayul T."/>
            <person name="Berlin A."/>
            <person name="Bessette D."/>
            <person name="Bloom T."/>
            <person name="Blye J."/>
            <person name="Boguslavskiy L."/>
            <person name="Bonnet C."/>
            <person name="Boukhgalter B."/>
            <person name="Bourzgui I."/>
            <person name="Brown A."/>
            <person name="Cahill P."/>
            <person name="Channer S."/>
            <person name="Cheshatsang Y."/>
            <person name="Chuda L."/>
            <person name="Citroen M."/>
            <person name="Collymore A."/>
            <person name="Cooke P."/>
            <person name="Costello M."/>
            <person name="D'Aco K."/>
            <person name="Daza R."/>
            <person name="De Haan G."/>
            <person name="DeGray S."/>
            <person name="DeMaso C."/>
            <person name="Dhargay N."/>
            <person name="Dooley K."/>
            <person name="Dooley E."/>
            <person name="Doricent M."/>
            <person name="Dorje P."/>
            <person name="Dorjee K."/>
            <person name="Dupes A."/>
            <person name="Elong R."/>
            <person name="Falk J."/>
            <person name="Farina A."/>
            <person name="Faro S."/>
            <person name="Ferguson D."/>
            <person name="Fisher S."/>
            <person name="Foley C.D."/>
            <person name="Franke A."/>
            <person name="Friedrich D."/>
            <person name="Gadbois L."/>
            <person name="Gearin G."/>
            <person name="Gearin C.R."/>
            <person name="Giannoukos G."/>
            <person name="Goode T."/>
            <person name="Graham J."/>
            <person name="Grandbois E."/>
            <person name="Grewal S."/>
            <person name="Gyaltsen K."/>
            <person name="Hafez N."/>
            <person name="Hagos B."/>
            <person name="Hall J."/>
            <person name="Henson C."/>
            <person name="Hollinger A."/>
            <person name="Honan T."/>
            <person name="Huard M.D."/>
            <person name="Hughes L."/>
            <person name="Hurhula B."/>
            <person name="Husby M.E."/>
            <person name="Kamat A."/>
            <person name="Kanga B."/>
            <person name="Kashin S."/>
            <person name="Khazanovich D."/>
            <person name="Kisner P."/>
            <person name="Lance K."/>
            <person name="Lara M."/>
            <person name="Lee W."/>
            <person name="Lennon N."/>
            <person name="Letendre F."/>
            <person name="LeVine R."/>
            <person name="Lipovsky A."/>
            <person name="Liu X."/>
            <person name="Liu J."/>
            <person name="Liu S."/>
            <person name="Lokyitsang T."/>
            <person name="Lokyitsang Y."/>
            <person name="Lubonja R."/>
            <person name="Lui A."/>
            <person name="MacDonald P."/>
            <person name="Magnisalis V."/>
            <person name="Maru K."/>
            <person name="Matthews C."/>
            <person name="McCusker W."/>
            <person name="McDonough S."/>
            <person name="Mehta T."/>
            <person name="Meldrim J."/>
            <person name="Meneus L."/>
            <person name="Mihai O."/>
            <person name="Mihalev A."/>
            <person name="Mihova T."/>
            <person name="Mittelman R."/>
            <person name="Mlenga V."/>
            <person name="Montmayeur A."/>
            <person name="Mulrain L."/>
            <person name="Navidi A."/>
            <person name="Naylor J."/>
            <person name="Negash T."/>
            <person name="Nguyen T."/>
            <person name="Nguyen N."/>
            <person name="Nicol R."/>
            <person name="Norbu C."/>
            <person name="Norbu N."/>
            <person name="Novod N."/>
            <person name="O'Neill B."/>
            <person name="Osman S."/>
            <person name="Markiewicz E."/>
            <person name="Oyono O.L."/>
            <person name="Patti C."/>
            <person name="Phunkhang P."/>
            <person name="Pierre F."/>
            <person name="Priest M."/>
            <person name="Raghuraman S."/>
            <person name="Rege F."/>
            <person name="Reyes R."/>
            <person name="Rise C."/>
            <person name="Rogov P."/>
            <person name="Ross K."/>
            <person name="Ryan E."/>
            <person name="Settipalli S."/>
            <person name="Shea T."/>
            <person name="Sherpa N."/>
            <person name="Shi L."/>
            <person name="Shih D."/>
            <person name="Sparrow T."/>
            <person name="Spaulding J."/>
            <person name="Stalker J."/>
            <person name="Stange-Thomann N."/>
            <person name="Stavropoulos S."/>
            <person name="Stone C."/>
            <person name="Strader C."/>
            <person name="Tesfaye S."/>
            <person name="Thomson T."/>
            <person name="Thoulutsang Y."/>
            <person name="Thoulutsang D."/>
            <person name="Topham K."/>
            <person name="Topping I."/>
            <person name="Tsamla T."/>
            <person name="Vassiliev H."/>
            <person name="Vo A."/>
            <person name="Wangchuk T."/>
            <person name="Wangdi T."/>
            <person name="Weiand M."/>
            <person name="Wilkinson J."/>
            <person name="Wilson A."/>
            <person name="Yadav S."/>
            <person name="Young G."/>
            <person name="Yu Q."/>
            <person name="Zembek L."/>
            <person name="Zhong D."/>
            <person name="Zimmer A."/>
            <person name="Zwirko Z."/>
            <person name="Jaffe D.B."/>
            <person name="Alvarez P."/>
            <person name="Brockman W."/>
            <person name="Butler J."/>
            <person name="Chin C."/>
            <person name="Gnerre S."/>
            <person name="Grabherr M."/>
            <person name="Kleber M."/>
            <person name="Mauceli E."/>
            <person name="MacCallum I."/>
        </authorList>
    </citation>
    <scope>NUCLEOTIDE SEQUENCE [LARGE SCALE GENOMIC DNA]</scope>
    <source>
        <strain evidence="3">MSH-3 / Tucson 14011-0111.49</strain>
    </source>
</reference>
<protein>
    <submittedName>
        <fullName evidence="2">GL14961</fullName>
    </submittedName>
</protein>
<evidence type="ECO:0000256" key="1">
    <source>
        <dbReference type="SAM" id="MobiDB-lite"/>
    </source>
</evidence>
<sequence>MQALHFQRFICPEAVNIREIYNASKQPATSTASRIFSCESVSESGNGSGNDYDYGHSHRSVESLPERHSIRKRLA</sequence>
<evidence type="ECO:0000313" key="2">
    <source>
        <dbReference type="EMBL" id="EDW29696.1"/>
    </source>
</evidence>
<dbReference type="HOGENOM" id="CLU_2673712_0_0_1"/>
<dbReference type="Proteomes" id="UP000008744">
    <property type="component" value="Unassembled WGS sequence"/>
</dbReference>
<feature type="region of interest" description="Disordered" evidence="1">
    <location>
        <begin position="40"/>
        <end position="75"/>
    </location>
</feature>
<dbReference type="AlphaFoldDB" id="B4H0A1"/>
<keyword evidence="3" id="KW-1185">Reference proteome</keyword>
<evidence type="ECO:0000313" key="3">
    <source>
        <dbReference type="Proteomes" id="UP000008744"/>
    </source>
</evidence>
<proteinExistence type="predicted"/>
<organism evidence="3">
    <name type="scientific">Drosophila persimilis</name>
    <name type="common">Fruit fly</name>
    <dbReference type="NCBI Taxonomy" id="7234"/>
    <lineage>
        <taxon>Eukaryota</taxon>
        <taxon>Metazoa</taxon>
        <taxon>Ecdysozoa</taxon>
        <taxon>Arthropoda</taxon>
        <taxon>Hexapoda</taxon>
        <taxon>Insecta</taxon>
        <taxon>Pterygota</taxon>
        <taxon>Neoptera</taxon>
        <taxon>Endopterygota</taxon>
        <taxon>Diptera</taxon>
        <taxon>Brachycera</taxon>
        <taxon>Muscomorpha</taxon>
        <taxon>Ephydroidea</taxon>
        <taxon>Drosophilidae</taxon>
        <taxon>Drosophila</taxon>
        <taxon>Sophophora</taxon>
    </lineage>
</organism>
<feature type="compositionally biased region" description="Basic and acidic residues" evidence="1">
    <location>
        <begin position="53"/>
        <end position="68"/>
    </location>
</feature>
<dbReference type="EMBL" id="CH479200">
    <property type="protein sequence ID" value="EDW29696.1"/>
    <property type="molecule type" value="Genomic_DNA"/>
</dbReference>
<gene>
    <name evidence="2" type="primary">Dper\GL14961</name>
    <name evidence="2" type="ORF">Dper_GL14961</name>
</gene>